<accession>A0A4P9ZH64</accession>
<evidence type="ECO:0008006" key="4">
    <source>
        <dbReference type="Google" id="ProtNLM"/>
    </source>
</evidence>
<organism evidence="2 3">
    <name type="scientific">Metschnikowia bicuspidata</name>
    <dbReference type="NCBI Taxonomy" id="27322"/>
    <lineage>
        <taxon>Eukaryota</taxon>
        <taxon>Fungi</taxon>
        <taxon>Dikarya</taxon>
        <taxon>Ascomycota</taxon>
        <taxon>Saccharomycotina</taxon>
        <taxon>Pichiomycetes</taxon>
        <taxon>Metschnikowiaceae</taxon>
        <taxon>Metschnikowia</taxon>
    </lineage>
</organism>
<keyword evidence="1" id="KW-0732">Signal</keyword>
<feature type="signal peptide" evidence="1">
    <location>
        <begin position="1"/>
        <end position="18"/>
    </location>
</feature>
<dbReference type="Proteomes" id="UP000268321">
    <property type="component" value="Unassembled WGS sequence"/>
</dbReference>
<evidence type="ECO:0000256" key="1">
    <source>
        <dbReference type="SAM" id="SignalP"/>
    </source>
</evidence>
<protein>
    <recommendedName>
        <fullName evidence="4">GPI anchored serine-rich protein</fullName>
    </recommendedName>
</protein>
<evidence type="ECO:0000313" key="2">
    <source>
        <dbReference type="EMBL" id="RKP32278.1"/>
    </source>
</evidence>
<dbReference type="AlphaFoldDB" id="A0A4P9ZH64"/>
<dbReference type="EMBL" id="ML004432">
    <property type="protein sequence ID" value="RKP32278.1"/>
    <property type="molecule type" value="Genomic_DNA"/>
</dbReference>
<keyword evidence="3" id="KW-1185">Reference proteome</keyword>
<reference evidence="3" key="1">
    <citation type="journal article" date="2018" name="Nat. Microbiol.">
        <title>Leveraging single-cell genomics to expand the fungal tree of life.</title>
        <authorList>
            <person name="Ahrendt S.R."/>
            <person name="Quandt C.A."/>
            <person name="Ciobanu D."/>
            <person name="Clum A."/>
            <person name="Salamov A."/>
            <person name="Andreopoulos B."/>
            <person name="Cheng J.F."/>
            <person name="Woyke T."/>
            <person name="Pelin A."/>
            <person name="Henrissat B."/>
            <person name="Reynolds N.K."/>
            <person name="Benny G.L."/>
            <person name="Smith M.E."/>
            <person name="James T.Y."/>
            <person name="Grigoriev I.V."/>
        </authorList>
    </citation>
    <scope>NUCLEOTIDE SEQUENCE [LARGE SCALE GENOMIC DNA]</scope>
    <source>
        <strain evidence="3">Baker2002</strain>
    </source>
</reference>
<proteinExistence type="predicted"/>
<sequence length="135" mass="13283">MQFTTVTALSSLLVTGLAAYVNTTVVSNITVTEYTTYCPEPTVITITKCDEVCTPSTITVPVPTTLTITGSIIVPTTQTTSIPRAASSSAAPMGKSASAASGSAAPMGNSAIVNGAAKQFGGVAAGVAAVAAALL</sequence>
<name>A0A4P9ZH64_9ASCO</name>
<feature type="chain" id="PRO_5020852030" description="GPI anchored serine-rich protein" evidence="1">
    <location>
        <begin position="19"/>
        <end position="135"/>
    </location>
</feature>
<evidence type="ECO:0000313" key="3">
    <source>
        <dbReference type="Proteomes" id="UP000268321"/>
    </source>
</evidence>
<gene>
    <name evidence="2" type="ORF">METBISCDRAFT_21547</name>
</gene>